<feature type="modified residue" description="4-aspartylphosphate" evidence="6">
    <location>
        <position position="55"/>
    </location>
</feature>
<dbReference type="HOGENOM" id="CLU_000445_30_1_6"/>
<dbReference type="Pfam" id="PF00486">
    <property type="entry name" value="Trans_reg_C"/>
    <property type="match status" value="1"/>
</dbReference>
<dbReference type="InterPro" id="IPR039420">
    <property type="entry name" value="WalR-like"/>
</dbReference>
<protein>
    <submittedName>
        <fullName evidence="10">Two component transcriptional regulator, winged helix family</fullName>
    </submittedName>
</protein>
<evidence type="ECO:0000256" key="5">
    <source>
        <dbReference type="ARBA" id="ARBA00023163"/>
    </source>
</evidence>
<feature type="domain" description="OmpR/PhoB-type" evidence="9">
    <location>
        <begin position="126"/>
        <end position="222"/>
    </location>
</feature>
<evidence type="ECO:0000256" key="6">
    <source>
        <dbReference type="PROSITE-ProRule" id="PRU00169"/>
    </source>
</evidence>
<evidence type="ECO:0000256" key="4">
    <source>
        <dbReference type="ARBA" id="ARBA00023125"/>
    </source>
</evidence>
<evidence type="ECO:0000313" key="11">
    <source>
        <dbReference type="Proteomes" id="UP000011866"/>
    </source>
</evidence>
<evidence type="ECO:0000256" key="2">
    <source>
        <dbReference type="ARBA" id="ARBA00023012"/>
    </source>
</evidence>
<keyword evidence="1 6" id="KW-0597">Phosphoprotein</keyword>
<dbReference type="CDD" id="cd17624">
    <property type="entry name" value="REC_OmpR_PmrA-like"/>
    <property type="match status" value="1"/>
</dbReference>
<accession>M5DPY7</accession>
<name>M5DPY7_9GAMM</name>
<dbReference type="AlphaFoldDB" id="M5DPY7"/>
<dbReference type="InterPro" id="IPR036388">
    <property type="entry name" value="WH-like_DNA-bd_sf"/>
</dbReference>
<evidence type="ECO:0000256" key="7">
    <source>
        <dbReference type="PROSITE-ProRule" id="PRU01091"/>
    </source>
</evidence>
<dbReference type="GO" id="GO:0000156">
    <property type="term" value="F:phosphorelay response regulator activity"/>
    <property type="evidence" value="ECO:0007669"/>
    <property type="project" value="TreeGrafter"/>
</dbReference>
<evidence type="ECO:0000259" key="8">
    <source>
        <dbReference type="PROSITE" id="PS50110"/>
    </source>
</evidence>
<dbReference type="PROSITE" id="PS51755">
    <property type="entry name" value="OMPR_PHOB"/>
    <property type="match status" value="1"/>
</dbReference>
<dbReference type="GeneID" id="79175744"/>
<proteinExistence type="predicted"/>
<dbReference type="SMART" id="SM00448">
    <property type="entry name" value="REC"/>
    <property type="match status" value="1"/>
</dbReference>
<reference evidence="10 11" key="1">
    <citation type="journal article" date="2013" name="Genome Announc.">
        <title>Genome Sequence of Thalassolituus oleivorans MIL-1 (DSM 14913T).</title>
        <authorList>
            <person name="Golyshin P.N."/>
            <person name="Werner J."/>
            <person name="Chernikova T.N."/>
            <person name="Tran H."/>
            <person name="Ferrer M."/>
            <person name="Yakimov M.M."/>
            <person name="Teeling H."/>
            <person name="Golyshina O.V."/>
        </authorList>
    </citation>
    <scope>NUCLEOTIDE SEQUENCE [LARGE SCALE GENOMIC DNA]</scope>
    <source>
        <strain evidence="10 11">MIL-1</strain>
    </source>
</reference>
<dbReference type="Pfam" id="PF00072">
    <property type="entry name" value="Response_reg"/>
    <property type="match status" value="1"/>
</dbReference>
<evidence type="ECO:0000256" key="3">
    <source>
        <dbReference type="ARBA" id="ARBA00023015"/>
    </source>
</evidence>
<sequence length="224" mass="24920">MRILLAEDDHLIGSAIEQRLKEEAHALDWVKDGESALSAINNLDNSKGYDVLLLDIGLPRKDGFHVLQQLRASNNCLPVIIITAQDGVDERVKGLDLGADDFLVKPFAMKELLARIRAVSRRHQGTGKPRYGNGILELDPVTHRVSRADVDVVLTAREFSLLQALMVRPGAILSRSKLEDHIYGWNEEVESNAIEFTIHSLRKKLGADAIKNVRGVGWMVDQNS</sequence>
<evidence type="ECO:0000259" key="9">
    <source>
        <dbReference type="PROSITE" id="PS51755"/>
    </source>
</evidence>
<dbReference type="PROSITE" id="PS50110">
    <property type="entry name" value="RESPONSE_REGULATORY"/>
    <property type="match status" value="1"/>
</dbReference>
<feature type="DNA-binding region" description="OmpR/PhoB-type" evidence="7">
    <location>
        <begin position="126"/>
        <end position="222"/>
    </location>
</feature>
<dbReference type="eggNOG" id="COG0745">
    <property type="taxonomic scope" value="Bacteria"/>
</dbReference>
<dbReference type="EMBL" id="HF680312">
    <property type="protein sequence ID" value="CCU71227.1"/>
    <property type="molecule type" value="Genomic_DNA"/>
</dbReference>
<dbReference type="GO" id="GO:0006355">
    <property type="term" value="P:regulation of DNA-templated transcription"/>
    <property type="evidence" value="ECO:0007669"/>
    <property type="project" value="InterPro"/>
</dbReference>
<dbReference type="SUPFAM" id="SSF52172">
    <property type="entry name" value="CheY-like"/>
    <property type="match status" value="1"/>
</dbReference>
<feature type="domain" description="Response regulatory" evidence="8">
    <location>
        <begin position="2"/>
        <end position="120"/>
    </location>
</feature>
<dbReference type="CDD" id="cd00383">
    <property type="entry name" value="trans_reg_C"/>
    <property type="match status" value="1"/>
</dbReference>
<dbReference type="Gene3D" id="6.10.250.690">
    <property type="match status" value="1"/>
</dbReference>
<dbReference type="RefSeq" id="WP_015485964.1">
    <property type="nucleotide sequence ID" value="NC_020888.1"/>
</dbReference>
<keyword evidence="5" id="KW-0804">Transcription</keyword>
<dbReference type="SMART" id="SM00862">
    <property type="entry name" value="Trans_reg_C"/>
    <property type="match status" value="1"/>
</dbReference>
<evidence type="ECO:0000313" key="10">
    <source>
        <dbReference type="EMBL" id="CCU71227.1"/>
    </source>
</evidence>
<gene>
    <name evidence="10" type="ORF">TOL_0789</name>
</gene>
<keyword evidence="2" id="KW-0902">Two-component regulatory system</keyword>
<dbReference type="InterPro" id="IPR011006">
    <property type="entry name" value="CheY-like_superfamily"/>
</dbReference>
<organism evidence="10 11">
    <name type="scientific">Thalassolituus oleivorans MIL-1</name>
    <dbReference type="NCBI Taxonomy" id="1298593"/>
    <lineage>
        <taxon>Bacteria</taxon>
        <taxon>Pseudomonadati</taxon>
        <taxon>Pseudomonadota</taxon>
        <taxon>Gammaproteobacteria</taxon>
        <taxon>Oceanospirillales</taxon>
        <taxon>Oceanospirillaceae</taxon>
        <taxon>Thalassolituus</taxon>
    </lineage>
</organism>
<dbReference type="GO" id="GO:0005829">
    <property type="term" value="C:cytosol"/>
    <property type="evidence" value="ECO:0007669"/>
    <property type="project" value="TreeGrafter"/>
</dbReference>
<dbReference type="PATRIC" id="fig|1298593.3.peg.760"/>
<dbReference type="PANTHER" id="PTHR48111">
    <property type="entry name" value="REGULATOR OF RPOS"/>
    <property type="match status" value="1"/>
</dbReference>
<dbReference type="InterPro" id="IPR001867">
    <property type="entry name" value="OmpR/PhoB-type_DNA-bd"/>
</dbReference>
<dbReference type="GO" id="GO:0000976">
    <property type="term" value="F:transcription cis-regulatory region binding"/>
    <property type="evidence" value="ECO:0007669"/>
    <property type="project" value="TreeGrafter"/>
</dbReference>
<keyword evidence="3" id="KW-0805">Transcription regulation</keyword>
<evidence type="ECO:0000256" key="1">
    <source>
        <dbReference type="ARBA" id="ARBA00022553"/>
    </source>
</evidence>
<dbReference type="GO" id="GO:0032993">
    <property type="term" value="C:protein-DNA complex"/>
    <property type="evidence" value="ECO:0007669"/>
    <property type="project" value="TreeGrafter"/>
</dbReference>
<dbReference type="Proteomes" id="UP000011866">
    <property type="component" value="Chromosome"/>
</dbReference>
<keyword evidence="11" id="KW-1185">Reference proteome</keyword>
<dbReference type="Gene3D" id="1.10.10.10">
    <property type="entry name" value="Winged helix-like DNA-binding domain superfamily/Winged helix DNA-binding domain"/>
    <property type="match status" value="1"/>
</dbReference>
<dbReference type="FunFam" id="3.40.50.2300:FF:000002">
    <property type="entry name" value="DNA-binding response regulator PhoP"/>
    <property type="match status" value="1"/>
</dbReference>
<dbReference type="Gene3D" id="3.40.50.2300">
    <property type="match status" value="1"/>
</dbReference>
<dbReference type="PANTHER" id="PTHR48111:SF67">
    <property type="entry name" value="TRANSCRIPTIONAL REGULATORY PROTEIN TCTD"/>
    <property type="match status" value="1"/>
</dbReference>
<dbReference type="KEGG" id="tol:TOL_0789"/>
<dbReference type="InterPro" id="IPR001789">
    <property type="entry name" value="Sig_transdc_resp-reg_receiver"/>
</dbReference>
<keyword evidence="4 7" id="KW-0238">DNA-binding</keyword>